<evidence type="ECO:0000256" key="1">
    <source>
        <dbReference type="ARBA" id="ARBA00023284"/>
    </source>
</evidence>
<dbReference type="eggNOG" id="ENOG502S6UH">
    <property type="taxonomic scope" value="Eukaryota"/>
</dbReference>
<name>K0KI25_WICCF</name>
<dbReference type="Pfam" id="PF10262">
    <property type="entry name" value="Rdx"/>
    <property type="match status" value="1"/>
</dbReference>
<dbReference type="AlphaFoldDB" id="K0KI25"/>
<keyword evidence="4" id="KW-1185">Reference proteome</keyword>
<dbReference type="SUPFAM" id="SSF52833">
    <property type="entry name" value="Thioredoxin-like"/>
    <property type="match status" value="1"/>
</dbReference>
<keyword evidence="1" id="KW-0676">Redox-active center</keyword>
<dbReference type="PANTHER" id="PTHR36417:SF2">
    <property type="entry name" value="SELENOPROTEIN DOMAIN PROTEIN (AFU_ORTHOLOGUE AFUA_1G05220)"/>
    <property type="match status" value="1"/>
</dbReference>
<dbReference type="EMBL" id="CAIF01000029">
    <property type="protein sequence ID" value="CCH41807.1"/>
    <property type="molecule type" value="Genomic_DNA"/>
</dbReference>
<comment type="caution">
    <text evidence="3">The sequence shown here is derived from an EMBL/GenBank/DDBJ whole genome shotgun (WGS) entry which is preliminary data.</text>
</comment>
<proteinExistence type="predicted"/>
<organism evidence="3 4">
    <name type="scientific">Wickerhamomyces ciferrii (strain ATCC 14091 / BCRC 22168 / CBS 111 / JCM 3599 / NBRC 0793 / NRRL Y-1031 F-60-10)</name>
    <name type="common">Yeast</name>
    <name type="synonym">Pichia ciferrii</name>
    <dbReference type="NCBI Taxonomy" id="1206466"/>
    <lineage>
        <taxon>Eukaryota</taxon>
        <taxon>Fungi</taxon>
        <taxon>Dikarya</taxon>
        <taxon>Ascomycota</taxon>
        <taxon>Saccharomycotina</taxon>
        <taxon>Saccharomycetes</taxon>
        <taxon>Phaffomycetales</taxon>
        <taxon>Wickerhamomycetaceae</taxon>
        <taxon>Wickerhamomyces</taxon>
    </lineage>
</organism>
<dbReference type="NCBIfam" id="TIGR02174">
    <property type="entry name" value="CXXU_selWTH"/>
    <property type="match status" value="1"/>
</dbReference>
<evidence type="ECO:0000313" key="3">
    <source>
        <dbReference type="EMBL" id="CCH41807.1"/>
    </source>
</evidence>
<dbReference type="InParanoid" id="K0KI25"/>
<dbReference type="Proteomes" id="UP000009328">
    <property type="component" value="Unassembled WGS sequence"/>
</dbReference>
<feature type="compositionally biased region" description="Basic and acidic residues" evidence="2">
    <location>
        <begin position="101"/>
        <end position="116"/>
    </location>
</feature>
<dbReference type="InterPro" id="IPR011893">
    <property type="entry name" value="Selenoprotein_Rdx-typ"/>
</dbReference>
<sequence>MSQVIYPRVTIKFCTKCKWNLRAAWYLQELLSTFGEKLGEVSLIPFESGVFRVEVQKDQSSPSVQIWDRKENDGFPDSKILKQKVRNEVFPEEVLGHVDKSNKNEGKLIAEEKKTEDDNDNNNQNECVECNEAANEQQ</sequence>
<evidence type="ECO:0000313" key="4">
    <source>
        <dbReference type="Proteomes" id="UP000009328"/>
    </source>
</evidence>
<feature type="region of interest" description="Disordered" evidence="2">
    <location>
        <begin position="101"/>
        <end position="125"/>
    </location>
</feature>
<dbReference type="InterPro" id="IPR036249">
    <property type="entry name" value="Thioredoxin-like_sf"/>
</dbReference>
<protein>
    <submittedName>
        <fullName evidence="3">Uncharacterized protein</fullName>
    </submittedName>
</protein>
<accession>K0KI25</accession>
<dbReference type="HOGENOM" id="CLU_068510_1_2_1"/>
<gene>
    <name evidence="3" type="ORF">BN7_1346</name>
</gene>
<reference evidence="3 4" key="1">
    <citation type="journal article" date="2012" name="Eukaryot. Cell">
        <title>Draft genome sequence of Wickerhamomyces ciferrii NRRL Y-1031 F-60-10.</title>
        <authorList>
            <person name="Schneider J."/>
            <person name="Andrea H."/>
            <person name="Blom J."/>
            <person name="Jaenicke S."/>
            <person name="Ruckert C."/>
            <person name="Schorsch C."/>
            <person name="Szczepanowski R."/>
            <person name="Farwick M."/>
            <person name="Goesmann A."/>
            <person name="Puhler A."/>
            <person name="Schaffer S."/>
            <person name="Tauch A."/>
            <person name="Kohler T."/>
            <person name="Brinkrolf K."/>
        </authorList>
    </citation>
    <scope>NUCLEOTIDE SEQUENCE [LARGE SCALE GENOMIC DNA]</scope>
    <source>
        <strain evidence="4">ATCC 14091 / BCRC 22168 / CBS 111 / JCM 3599 / NBRC 0793 / NRRL Y-1031 F-60-10</strain>
    </source>
</reference>
<evidence type="ECO:0000256" key="2">
    <source>
        <dbReference type="SAM" id="MobiDB-lite"/>
    </source>
</evidence>
<dbReference type="PANTHER" id="PTHR36417">
    <property type="entry name" value="SELENOPROTEIN DOMAIN PROTEIN (AFU_ORTHOLOGUE AFUA_1G05220)"/>
    <property type="match status" value="1"/>
</dbReference>
<dbReference type="Gene3D" id="3.40.30.10">
    <property type="entry name" value="Glutaredoxin"/>
    <property type="match status" value="1"/>
</dbReference>